<reference evidence="2 3" key="1">
    <citation type="submission" date="2024-08" db="EMBL/GenBank/DDBJ databases">
        <authorList>
            <person name="Cucini C."/>
            <person name="Frati F."/>
        </authorList>
    </citation>
    <scope>NUCLEOTIDE SEQUENCE [LARGE SCALE GENOMIC DNA]</scope>
</reference>
<accession>A0ABP1QSC2</accession>
<evidence type="ECO:0000313" key="2">
    <source>
        <dbReference type="EMBL" id="CAL8109501.1"/>
    </source>
</evidence>
<proteinExistence type="predicted"/>
<keyword evidence="1" id="KW-0472">Membrane</keyword>
<keyword evidence="1" id="KW-1133">Transmembrane helix</keyword>
<protein>
    <submittedName>
        <fullName evidence="2">Uncharacterized protein</fullName>
    </submittedName>
</protein>
<feature type="transmembrane region" description="Helical" evidence="1">
    <location>
        <begin position="22"/>
        <end position="42"/>
    </location>
</feature>
<dbReference type="EMBL" id="CAXLJM020000041">
    <property type="protein sequence ID" value="CAL8109501.1"/>
    <property type="molecule type" value="Genomic_DNA"/>
</dbReference>
<feature type="transmembrane region" description="Helical" evidence="1">
    <location>
        <begin position="100"/>
        <end position="122"/>
    </location>
</feature>
<name>A0ABP1QSC2_9HEXA</name>
<feature type="transmembrane region" description="Helical" evidence="1">
    <location>
        <begin position="63"/>
        <end position="88"/>
    </location>
</feature>
<comment type="caution">
    <text evidence="2">The sequence shown here is derived from an EMBL/GenBank/DDBJ whole genome shotgun (WGS) entry which is preliminary data.</text>
</comment>
<sequence length="127" mass="14719">MKSLKSFDIDYLVRGNAVGTPILKNVLAIHNSFFGFVYPFPFKMKVENGMISMKLERFIRWKFIPFYISEILITCIIMFGSCFFLGALELFRPQNNTTKMNVSVFCLLGSGSLLEWGSYIVWSRLYI</sequence>
<evidence type="ECO:0000313" key="3">
    <source>
        <dbReference type="Proteomes" id="UP001642540"/>
    </source>
</evidence>
<dbReference type="Proteomes" id="UP001642540">
    <property type="component" value="Unassembled WGS sequence"/>
</dbReference>
<keyword evidence="3" id="KW-1185">Reference proteome</keyword>
<keyword evidence="1" id="KW-0812">Transmembrane</keyword>
<gene>
    <name evidence="2" type="ORF">ODALV1_LOCUS13426</name>
</gene>
<evidence type="ECO:0000256" key="1">
    <source>
        <dbReference type="SAM" id="Phobius"/>
    </source>
</evidence>
<organism evidence="2 3">
    <name type="scientific">Orchesella dallaii</name>
    <dbReference type="NCBI Taxonomy" id="48710"/>
    <lineage>
        <taxon>Eukaryota</taxon>
        <taxon>Metazoa</taxon>
        <taxon>Ecdysozoa</taxon>
        <taxon>Arthropoda</taxon>
        <taxon>Hexapoda</taxon>
        <taxon>Collembola</taxon>
        <taxon>Entomobryomorpha</taxon>
        <taxon>Entomobryoidea</taxon>
        <taxon>Orchesellidae</taxon>
        <taxon>Orchesellinae</taxon>
        <taxon>Orchesella</taxon>
    </lineage>
</organism>